<gene>
    <name evidence="1" type="ORF">S12H4_00895</name>
</gene>
<comment type="caution">
    <text evidence="1">The sequence shown here is derived from an EMBL/GenBank/DDBJ whole genome shotgun (WGS) entry which is preliminary data.</text>
</comment>
<organism evidence="1">
    <name type="scientific">marine sediment metagenome</name>
    <dbReference type="NCBI Taxonomy" id="412755"/>
    <lineage>
        <taxon>unclassified sequences</taxon>
        <taxon>metagenomes</taxon>
        <taxon>ecological metagenomes</taxon>
    </lineage>
</organism>
<accession>X1RXF9</accession>
<reference evidence="1" key="1">
    <citation type="journal article" date="2014" name="Front. Microbiol.">
        <title>High frequency of phylogenetically diverse reductive dehalogenase-homologous genes in deep subseafloor sedimentary metagenomes.</title>
        <authorList>
            <person name="Kawai M."/>
            <person name="Futagami T."/>
            <person name="Toyoda A."/>
            <person name="Takaki Y."/>
            <person name="Nishi S."/>
            <person name="Hori S."/>
            <person name="Arai W."/>
            <person name="Tsubouchi T."/>
            <person name="Morono Y."/>
            <person name="Uchiyama I."/>
            <person name="Ito T."/>
            <person name="Fujiyama A."/>
            <person name="Inagaki F."/>
            <person name="Takami H."/>
        </authorList>
    </citation>
    <scope>NUCLEOTIDE SEQUENCE</scope>
    <source>
        <strain evidence="1">Expedition CK06-06</strain>
    </source>
</reference>
<proteinExistence type="predicted"/>
<name>X1RXF9_9ZZZZ</name>
<sequence>MWELKLADILREVLTAGAARDWDRMIELSLDLEELARSQRAILDPGADEFPGDGHPDANPG</sequence>
<dbReference type="EMBL" id="BARW01000144">
    <property type="protein sequence ID" value="GAI60199.1"/>
    <property type="molecule type" value="Genomic_DNA"/>
</dbReference>
<protein>
    <submittedName>
        <fullName evidence="1">Uncharacterized protein</fullName>
    </submittedName>
</protein>
<dbReference type="AlphaFoldDB" id="X1RXF9"/>
<evidence type="ECO:0000313" key="1">
    <source>
        <dbReference type="EMBL" id="GAI60199.1"/>
    </source>
</evidence>